<comment type="subcellular location">
    <subcellularLocation>
        <location evidence="1">Nucleus</location>
    </subcellularLocation>
</comment>
<evidence type="ECO:0000256" key="5">
    <source>
        <dbReference type="ARBA" id="ARBA00022833"/>
    </source>
</evidence>
<evidence type="ECO:0000256" key="3">
    <source>
        <dbReference type="ARBA" id="ARBA00022737"/>
    </source>
</evidence>
<dbReference type="AlphaFoldDB" id="A0AAV4Y6Q2"/>
<dbReference type="FunFam" id="3.30.160.60:FF:001325">
    <property type="entry name" value="zinc finger protein 200"/>
    <property type="match status" value="1"/>
</dbReference>
<proteinExistence type="predicted"/>
<dbReference type="InterPro" id="IPR036236">
    <property type="entry name" value="Znf_C2H2_sf"/>
</dbReference>
<reference evidence="10 11" key="1">
    <citation type="submission" date="2021-06" db="EMBL/GenBank/DDBJ databases">
        <title>Caerostris extrusa draft genome.</title>
        <authorList>
            <person name="Kono N."/>
            <person name="Arakawa K."/>
        </authorList>
    </citation>
    <scope>NUCLEOTIDE SEQUENCE [LARGE SCALE GENOMIC DNA]</scope>
</reference>
<dbReference type="EMBL" id="BPLR01018759">
    <property type="protein sequence ID" value="GIZ02111.1"/>
    <property type="molecule type" value="Genomic_DNA"/>
</dbReference>
<evidence type="ECO:0000259" key="9">
    <source>
        <dbReference type="PROSITE" id="PS50157"/>
    </source>
</evidence>
<comment type="caution">
    <text evidence="10">The sequence shown here is derived from an EMBL/GenBank/DDBJ whole genome shotgun (WGS) entry which is preliminary data.</text>
</comment>
<evidence type="ECO:0000256" key="2">
    <source>
        <dbReference type="ARBA" id="ARBA00022723"/>
    </source>
</evidence>
<evidence type="ECO:0000256" key="8">
    <source>
        <dbReference type="PROSITE-ProRule" id="PRU00042"/>
    </source>
</evidence>
<dbReference type="PANTHER" id="PTHR24404:SF114">
    <property type="entry name" value="KLUMPFUSS, ISOFORM B-RELATED"/>
    <property type="match status" value="1"/>
</dbReference>
<accession>A0AAV4Y6Q2</accession>
<keyword evidence="7" id="KW-0539">Nucleus</keyword>
<organism evidence="10 11">
    <name type="scientific">Caerostris extrusa</name>
    <name type="common">Bark spider</name>
    <name type="synonym">Caerostris bankana</name>
    <dbReference type="NCBI Taxonomy" id="172846"/>
    <lineage>
        <taxon>Eukaryota</taxon>
        <taxon>Metazoa</taxon>
        <taxon>Ecdysozoa</taxon>
        <taxon>Arthropoda</taxon>
        <taxon>Chelicerata</taxon>
        <taxon>Arachnida</taxon>
        <taxon>Araneae</taxon>
        <taxon>Araneomorphae</taxon>
        <taxon>Entelegynae</taxon>
        <taxon>Araneoidea</taxon>
        <taxon>Araneidae</taxon>
        <taxon>Caerostris</taxon>
    </lineage>
</organism>
<feature type="domain" description="C2H2-type" evidence="9">
    <location>
        <begin position="28"/>
        <end position="55"/>
    </location>
</feature>
<feature type="domain" description="C2H2-type" evidence="9">
    <location>
        <begin position="56"/>
        <end position="83"/>
    </location>
</feature>
<evidence type="ECO:0000256" key="4">
    <source>
        <dbReference type="ARBA" id="ARBA00022771"/>
    </source>
</evidence>
<dbReference type="SMART" id="SM00355">
    <property type="entry name" value="ZnF_C2H2"/>
    <property type="match status" value="2"/>
</dbReference>
<evidence type="ECO:0000256" key="6">
    <source>
        <dbReference type="ARBA" id="ARBA00023125"/>
    </source>
</evidence>
<dbReference type="GO" id="GO:0008270">
    <property type="term" value="F:zinc ion binding"/>
    <property type="evidence" value="ECO:0007669"/>
    <property type="project" value="UniProtKB-KW"/>
</dbReference>
<dbReference type="Pfam" id="PF00096">
    <property type="entry name" value="zf-C2H2"/>
    <property type="match status" value="1"/>
</dbReference>
<keyword evidence="11" id="KW-1185">Reference proteome</keyword>
<keyword evidence="3" id="KW-0677">Repeat</keyword>
<dbReference type="Gene3D" id="3.30.160.60">
    <property type="entry name" value="Classic Zinc Finger"/>
    <property type="match status" value="2"/>
</dbReference>
<keyword evidence="6" id="KW-0238">DNA-binding</keyword>
<dbReference type="Proteomes" id="UP001054945">
    <property type="component" value="Unassembled WGS sequence"/>
</dbReference>
<dbReference type="GO" id="GO:0000978">
    <property type="term" value="F:RNA polymerase II cis-regulatory region sequence-specific DNA binding"/>
    <property type="evidence" value="ECO:0007669"/>
    <property type="project" value="TreeGrafter"/>
</dbReference>
<dbReference type="FunFam" id="3.30.160.60:FF:000145">
    <property type="entry name" value="Zinc finger protein 574"/>
    <property type="match status" value="1"/>
</dbReference>
<keyword evidence="2" id="KW-0479">Metal-binding</keyword>
<dbReference type="GO" id="GO:0005634">
    <property type="term" value="C:nucleus"/>
    <property type="evidence" value="ECO:0007669"/>
    <property type="project" value="UniProtKB-SubCell"/>
</dbReference>
<protein>
    <recommendedName>
        <fullName evidence="9">C2H2-type domain-containing protein</fullName>
    </recommendedName>
</protein>
<evidence type="ECO:0000313" key="11">
    <source>
        <dbReference type="Proteomes" id="UP001054945"/>
    </source>
</evidence>
<name>A0AAV4Y6Q2_CAEEX</name>
<evidence type="ECO:0000256" key="1">
    <source>
        <dbReference type="ARBA" id="ARBA00004123"/>
    </source>
</evidence>
<dbReference type="GO" id="GO:0003700">
    <property type="term" value="F:DNA-binding transcription factor activity"/>
    <property type="evidence" value="ECO:0007669"/>
    <property type="project" value="TreeGrafter"/>
</dbReference>
<keyword evidence="4 8" id="KW-0863">Zinc-finger</keyword>
<evidence type="ECO:0000256" key="7">
    <source>
        <dbReference type="ARBA" id="ARBA00023242"/>
    </source>
</evidence>
<dbReference type="SUPFAM" id="SSF57667">
    <property type="entry name" value="beta-beta-alpha zinc fingers"/>
    <property type="match status" value="1"/>
</dbReference>
<keyword evidence="5" id="KW-0862">Zinc</keyword>
<dbReference type="PANTHER" id="PTHR24404">
    <property type="entry name" value="ZINC FINGER PROTEIN"/>
    <property type="match status" value="1"/>
</dbReference>
<dbReference type="PROSITE" id="PS50157">
    <property type="entry name" value="ZINC_FINGER_C2H2_2"/>
    <property type="match status" value="2"/>
</dbReference>
<gene>
    <name evidence="10" type="ORF">CEXT_484371</name>
</gene>
<sequence length="89" mass="10226">MCFTCQKIKTDAGCLIQFIRVTRCAKRHQCSFCGYTTSRPANMKKHIRLHTGERPFQCTICVKSFNEKAHLNSHMITSLGRTSFQMPNV</sequence>
<dbReference type="InterPro" id="IPR013087">
    <property type="entry name" value="Znf_C2H2_type"/>
</dbReference>
<dbReference type="Pfam" id="PF13909">
    <property type="entry name" value="zf-H2C2_5"/>
    <property type="match status" value="1"/>
</dbReference>
<dbReference type="InterPro" id="IPR050589">
    <property type="entry name" value="Ikaros_C2H2-ZF"/>
</dbReference>
<dbReference type="GO" id="GO:0006357">
    <property type="term" value="P:regulation of transcription by RNA polymerase II"/>
    <property type="evidence" value="ECO:0007669"/>
    <property type="project" value="TreeGrafter"/>
</dbReference>
<evidence type="ECO:0000313" key="10">
    <source>
        <dbReference type="EMBL" id="GIZ02111.1"/>
    </source>
</evidence>